<dbReference type="EC" id="4.3.1.19" evidence="7"/>
<dbReference type="NCBIfam" id="TIGR01127">
    <property type="entry name" value="ilvA_1Cterm"/>
    <property type="match status" value="1"/>
</dbReference>
<dbReference type="PANTHER" id="PTHR48078:SF6">
    <property type="entry name" value="L-THREONINE DEHYDRATASE CATABOLIC TDCB"/>
    <property type="match status" value="1"/>
</dbReference>
<name>A0ABU0B3R7_9FIRM</name>
<dbReference type="CDD" id="cd01562">
    <property type="entry name" value="Thr-dehyd"/>
    <property type="match status" value="1"/>
</dbReference>
<dbReference type="Gene3D" id="3.40.50.1100">
    <property type="match status" value="2"/>
</dbReference>
<comment type="cofactor">
    <cofactor evidence="2">
        <name>pyridoxal 5'-phosphate</name>
        <dbReference type="ChEBI" id="CHEBI:597326"/>
    </cofactor>
</comment>
<keyword evidence="10" id="KW-0028">Amino-acid biosynthesis</keyword>
<dbReference type="InterPro" id="IPR036052">
    <property type="entry name" value="TrpB-like_PALP_sf"/>
</dbReference>
<dbReference type="InterPro" id="IPR005789">
    <property type="entry name" value="Thr_deHydtase_catblc"/>
</dbReference>
<evidence type="ECO:0000256" key="7">
    <source>
        <dbReference type="ARBA" id="ARBA00012096"/>
    </source>
</evidence>
<comment type="similarity">
    <text evidence="5">Belongs to the serine/threonine dehydratase family.</text>
</comment>
<dbReference type="InterPro" id="IPR050147">
    <property type="entry name" value="Ser/Thr_Dehydratase"/>
</dbReference>
<dbReference type="Pfam" id="PF00291">
    <property type="entry name" value="PALP"/>
    <property type="match status" value="1"/>
</dbReference>
<comment type="pathway">
    <text evidence="3">Amino-acid biosynthesis; L-isoleucine biosynthesis; 2-oxobutanoate from L-threonine: step 1/1.</text>
</comment>
<keyword evidence="10" id="KW-0412">Isoleucine biosynthesis</keyword>
<evidence type="ECO:0000256" key="5">
    <source>
        <dbReference type="ARBA" id="ARBA00010869"/>
    </source>
</evidence>
<proteinExistence type="inferred from homology"/>
<evidence type="ECO:0000256" key="4">
    <source>
        <dbReference type="ARBA" id="ARBA00004958"/>
    </source>
</evidence>
<reference evidence="14 15" key="1">
    <citation type="submission" date="2023-07" db="EMBL/GenBank/DDBJ databases">
        <title>Genomic Encyclopedia of Type Strains, Phase IV (KMG-IV): sequencing the most valuable type-strain genomes for metagenomic binning, comparative biology and taxonomic classification.</title>
        <authorList>
            <person name="Goeker M."/>
        </authorList>
    </citation>
    <scope>NUCLEOTIDE SEQUENCE [LARGE SCALE GENOMIC DNA]</scope>
    <source>
        <strain evidence="14 15">DSM 12396</strain>
    </source>
</reference>
<gene>
    <name evidence="14" type="ORF">J2Z49_002478</name>
</gene>
<dbReference type="CDD" id="cd04886">
    <property type="entry name" value="ACT_ThrD-II-like"/>
    <property type="match status" value="1"/>
</dbReference>
<evidence type="ECO:0000313" key="15">
    <source>
        <dbReference type="Proteomes" id="UP001225644"/>
    </source>
</evidence>
<evidence type="ECO:0000256" key="3">
    <source>
        <dbReference type="ARBA" id="ARBA00004810"/>
    </source>
</evidence>
<dbReference type="EMBL" id="JAUSUX010000024">
    <property type="protein sequence ID" value="MDQ0287357.1"/>
    <property type="molecule type" value="Genomic_DNA"/>
</dbReference>
<dbReference type="PANTHER" id="PTHR48078">
    <property type="entry name" value="THREONINE DEHYDRATASE, MITOCHONDRIAL-RELATED"/>
    <property type="match status" value="1"/>
</dbReference>
<evidence type="ECO:0000256" key="1">
    <source>
        <dbReference type="ARBA" id="ARBA00001274"/>
    </source>
</evidence>
<comment type="subunit">
    <text evidence="6">In the native structure, TdcB is in a dimeric form, whereas in the TdcB-AMP complex, it exists in a tetrameric form (dimer of dimers).</text>
</comment>
<evidence type="ECO:0000313" key="14">
    <source>
        <dbReference type="EMBL" id="MDQ0287357.1"/>
    </source>
</evidence>
<dbReference type="InterPro" id="IPR001926">
    <property type="entry name" value="TrpB-like_PALP"/>
</dbReference>
<feature type="domain" description="ACT" evidence="13">
    <location>
        <begin position="328"/>
        <end position="402"/>
    </location>
</feature>
<evidence type="ECO:0000256" key="12">
    <source>
        <dbReference type="ARBA" id="ARBA00023239"/>
    </source>
</evidence>
<comment type="caution">
    <text evidence="14">The sequence shown here is derived from an EMBL/GenBank/DDBJ whole genome shotgun (WGS) entry which is preliminary data.</text>
</comment>
<dbReference type="Proteomes" id="UP001225644">
    <property type="component" value="Unassembled WGS sequence"/>
</dbReference>
<evidence type="ECO:0000256" key="6">
    <source>
        <dbReference type="ARBA" id="ARBA00011447"/>
    </source>
</evidence>
<dbReference type="PROSITE" id="PS00165">
    <property type="entry name" value="DEHYDRATASE_SER_THR"/>
    <property type="match status" value="1"/>
</dbReference>
<dbReference type="InterPro" id="IPR045865">
    <property type="entry name" value="ACT-like_dom_sf"/>
</dbReference>
<keyword evidence="11" id="KW-0663">Pyridoxal phosphate</keyword>
<evidence type="ECO:0000256" key="2">
    <source>
        <dbReference type="ARBA" id="ARBA00001933"/>
    </source>
</evidence>
<comment type="pathway">
    <text evidence="4">Amino-acid degradation; L-threonine degradation via propanoate pathway; propanoate from L-threonine: step 1/4.</text>
</comment>
<dbReference type="InterPro" id="IPR044561">
    <property type="entry name" value="ACT_ThrD-II-like"/>
</dbReference>
<dbReference type="InterPro" id="IPR002912">
    <property type="entry name" value="ACT_dom"/>
</dbReference>
<dbReference type="GO" id="GO:0004794">
    <property type="term" value="F:threonine deaminase activity"/>
    <property type="evidence" value="ECO:0007669"/>
    <property type="project" value="UniProtKB-EC"/>
</dbReference>
<dbReference type="PROSITE" id="PS51671">
    <property type="entry name" value="ACT"/>
    <property type="match status" value="1"/>
</dbReference>
<protein>
    <recommendedName>
        <fullName evidence="8">L-threonine dehydratase catabolic TdcB</fullName>
        <ecNumber evidence="7">4.3.1.19</ecNumber>
    </recommendedName>
</protein>
<evidence type="ECO:0000256" key="11">
    <source>
        <dbReference type="ARBA" id="ARBA00022898"/>
    </source>
</evidence>
<keyword evidence="9" id="KW-0021">Allosteric enzyme</keyword>
<dbReference type="InterPro" id="IPR000634">
    <property type="entry name" value="Ser/Thr_deHydtase_PyrdxlP-BS"/>
</dbReference>
<dbReference type="SUPFAM" id="SSF55021">
    <property type="entry name" value="ACT-like"/>
    <property type="match status" value="1"/>
</dbReference>
<keyword evidence="12 14" id="KW-0456">Lyase</keyword>
<dbReference type="RefSeq" id="WP_307403213.1">
    <property type="nucleotide sequence ID" value="NZ_JAUSUX010000024.1"/>
</dbReference>
<comment type="catalytic activity">
    <reaction evidence="1">
        <text>L-threonine = 2-oxobutanoate + NH4(+)</text>
        <dbReference type="Rhea" id="RHEA:22108"/>
        <dbReference type="ChEBI" id="CHEBI:16763"/>
        <dbReference type="ChEBI" id="CHEBI:28938"/>
        <dbReference type="ChEBI" id="CHEBI:57926"/>
        <dbReference type="EC" id="4.3.1.19"/>
    </reaction>
</comment>
<keyword evidence="10" id="KW-0100">Branched-chain amino acid biosynthesis</keyword>
<dbReference type="SUPFAM" id="SSF53686">
    <property type="entry name" value="Tryptophan synthase beta subunit-like PLP-dependent enzymes"/>
    <property type="match status" value="1"/>
</dbReference>
<evidence type="ECO:0000256" key="8">
    <source>
        <dbReference type="ARBA" id="ARBA00022248"/>
    </source>
</evidence>
<evidence type="ECO:0000259" key="13">
    <source>
        <dbReference type="PROSITE" id="PS51671"/>
    </source>
</evidence>
<accession>A0ABU0B3R7</accession>
<evidence type="ECO:0000256" key="10">
    <source>
        <dbReference type="ARBA" id="ARBA00022624"/>
    </source>
</evidence>
<organism evidence="14 15">
    <name type="scientific">Desulfofundulus luciae</name>
    <dbReference type="NCBI Taxonomy" id="74702"/>
    <lineage>
        <taxon>Bacteria</taxon>
        <taxon>Bacillati</taxon>
        <taxon>Bacillota</taxon>
        <taxon>Clostridia</taxon>
        <taxon>Eubacteriales</taxon>
        <taxon>Peptococcaceae</taxon>
        <taxon>Desulfofundulus</taxon>
    </lineage>
</organism>
<keyword evidence="15" id="KW-1185">Reference proteome</keyword>
<evidence type="ECO:0000256" key="9">
    <source>
        <dbReference type="ARBA" id="ARBA00022533"/>
    </source>
</evidence>
<sequence length="402" mass="43367">MMISLEDIKKAGETLNSVVYKTGLVYNTTLSEMTGNHVYLKMENLQRTGSFKLRGAYNKIASLSEEEKKKGVVASSAGNHAQGVALAATIYGIRSTIVMPKHAPLSKVTSTRQYGAEVVLHGDVYDEAYEEAKRIQEKTKATFIHPFNDPQVIAGQGTIALEILADLPDVEVVVVPIGGGGLISGIAIAMKSLKPDVHVIGVQAKNMPSMAESLARGRLLTVDGTPTIADGIAVKTPGDLTFEIVQRYVDEVVTVDEDEIASAILLLLERAKAVAEGAGAAPVAAVLNRLYRYKNRKMVAVISGGNIDVNLLSRTIDKGLVKNGRKIFLNTVIPDQPGTLWRLLQLIAGTGANVLSVTHSRETLDVPLGSARVELELETADADHVQTIRELLEQHCYRVQLQ</sequence>